<feature type="compositionally biased region" description="Polar residues" evidence="1">
    <location>
        <begin position="150"/>
        <end position="162"/>
    </location>
</feature>
<keyword evidence="5" id="KW-1185">Reference proteome</keyword>
<accession>A0A938WMQ4</accession>
<feature type="compositionally biased region" description="Polar residues" evidence="1">
    <location>
        <begin position="99"/>
        <end position="109"/>
    </location>
</feature>
<evidence type="ECO:0000313" key="4">
    <source>
        <dbReference type="EMBL" id="MBM6660933.1"/>
    </source>
</evidence>
<feature type="compositionally biased region" description="Low complexity" evidence="1">
    <location>
        <begin position="135"/>
        <end position="149"/>
    </location>
</feature>
<evidence type="ECO:0000256" key="1">
    <source>
        <dbReference type="SAM" id="MobiDB-lite"/>
    </source>
</evidence>
<feature type="region of interest" description="Disordered" evidence="1">
    <location>
        <begin position="71"/>
        <end position="187"/>
    </location>
</feature>
<evidence type="ECO:0000259" key="3">
    <source>
        <dbReference type="Pfam" id="PF13568"/>
    </source>
</evidence>
<dbReference type="Proteomes" id="UP000764045">
    <property type="component" value="Unassembled WGS sequence"/>
</dbReference>
<keyword evidence="2" id="KW-0472">Membrane</keyword>
<keyword evidence="2" id="KW-1133">Transmembrane helix</keyword>
<protein>
    <submittedName>
        <fullName evidence="4">Porin family protein</fullName>
    </submittedName>
</protein>
<dbReference type="InterPro" id="IPR011250">
    <property type="entry name" value="OMP/PagP_B-barrel"/>
</dbReference>
<name>A0A938WMQ4_9BACT</name>
<dbReference type="InterPro" id="IPR025665">
    <property type="entry name" value="Beta-barrel_OMP_2"/>
</dbReference>
<gene>
    <name evidence="4" type="ORF">H6B30_04040</name>
</gene>
<feature type="domain" description="Outer membrane protein beta-barrel" evidence="3">
    <location>
        <begin position="244"/>
        <end position="381"/>
    </location>
</feature>
<proteinExistence type="predicted"/>
<dbReference type="RefSeq" id="WP_205108162.1">
    <property type="nucleotide sequence ID" value="NZ_JACJJL010000004.1"/>
</dbReference>
<dbReference type="AlphaFoldDB" id="A0A938WMQ4"/>
<comment type="caution">
    <text evidence="4">The sequence shown here is derived from an EMBL/GenBank/DDBJ whole genome shotgun (WGS) entry which is preliminary data.</text>
</comment>
<organism evidence="4 5">
    <name type="scientific">Marseilla massiliensis</name>
    <dbReference type="NCBI Taxonomy" id="1841864"/>
    <lineage>
        <taxon>Bacteria</taxon>
        <taxon>Pseudomonadati</taxon>
        <taxon>Bacteroidota</taxon>
        <taxon>Bacteroidia</taxon>
        <taxon>Bacteroidales</taxon>
        <taxon>Prevotellaceae</taxon>
        <taxon>Marseilla</taxon>
    </lineage>
</organism>
<evidence type="ECO:0000256" key="2">
    <source>
        <dbReference type="SAM" id="Phobius"/>
    </source>
</evidence>
<dbReference type="SUPFAM" id="SSF56925">
    <property type="entry name" value="OMPA-like"/>
    <property type="match status" value="1"/>
</dbReference>
<dbReference type="Gene3D" id="2.40.160.20">
    <property type="match status" value="1"/>
</dbReference>
<keyword evidence="2" id="KW-0812">Transmembrane</keyword>
<dbReference type="Pfam" id="PF13568">
    <property type="entry name" value="OMP_b-brl_2"/>
    <property type="match status" value="1"/>
</dbReference>
<sequence length="418" mass="44851">MNHDWTDDIRDKLANYTEEPPTIDPALLRSQMVHAAHMARMKTTLAWGRRLVAAAAIAAIALPPAMTLLTRQGDTTPPTAGRGADMVKTATTARPDKAQPTTGLNTTAGQAEPKPLMALAGTGRRPAPAQDGRAQAEPAETNAAAPTPTDGTAQVATPQQETQQHDKRQQHAARQPQPYGLTQEHGLTPRRQRLRAALAMGSSTTTTGATTALPALLAKADPIGWHAAQFRGDNSLPTLAQDNPTTTSVSHNQPITASASLNYRINDRWSVSAGLSYSYQRSELTAIGDNYAAQTTRRLHYVGVPIAASYTFWANKHFGVYATAGGMVEKMVSGRDETSTIVDGAEQSTTRDKVTIKPLQLSANAAIGAEWRFAPRLAIYAEPGISYHFDNGSNVTSFYSDNPLAFSLNVGLRFDVNK</sequence>
<dbReference type="EMBL" id="JACJJL010000004">
    <property type="protein sequence ID" value="MBM6660933.1"/>
    <property type="molecule type" value="Genomic_DNA"/>
</dbReference>
<feature type="transmembrane region" description="Helical" evidence="2">
    <location>
        <begin position="51"/>
        <end position="69"/>
    </location>
</feature>
<reference evidence="4 5" key="1">
    <citation type="journal article" date="2021" name="Sci. Rep.">
        <title>The distribution of antibiotic resistance genes in chicken gut microbiota commensals.</title>
        <authorList>
            <person name="Juricova H."/>
            <person name="Matiasovicova J."/>
            <person name="Kubasova T."/>
            <person name="Cejkova D."/>
            <person name="Rychlik I."/>
        </authorList>
    </citation>
    <scope>NUCLEOTIDE SEQUENCE [LARGE SCALE GENOMIC DNA]</scope>
    <source>
        <strain evidence="4 5">An819</strain>
    </source>
</reference>
<evidence type="ECO:0000313" key="5">
    <source>
        <dbReference type="Proteomes" id="UP000764045"/>
    </source>
</evidence>